<dbReference type="RefSeq" id="WP_341568048.1">
    <property type="nucleotide sequence ID" value="NZ_JBAKAR010000019.1"/>
</dbReference>
<evidence type="ECO:0000313" key="3">
    <source>
        <dbReference type="Proteomes" id="UP001379949"/>
    </source>
</evidence>
<keyword evidence="1" id="KW-0732">Signal</keyword>
<keyword evidence="3" id="KW-1185">Reference proteome</keyword>
<proteinExistence type="predicted"/>
<organism evidence="2 3">
    <name type="scientific">Marinomonas arenicola</name>
    <dbReference type="NCBI Taxonomy" id="569601"/>
    <lineage>
        <taxon>Bacteria</taxon>
        <taxon>Pseudomonadati</taxon>
        <taxon>Pseudomonadota</taxon>
        <taxon>Gammaproteobacteria</taxon>
        <taxon>Oceanospirillales</taxon>
        <taxon>Oceanospirillaceae</taxon>
        <taxon>Marinomonas</taxon>
    </lineage>
</organism>
<evidence type="ECO:0000256" key="1">
    <source>
        <dbReference type="SAM" id="SignalP"/>
    </source>
</evidence>
<reference evidence="2 3" key="1">
    <citation type="submission" date="2024-02" db="EMBL/GenBank/DDBJ databases">
        <title>Bacteria isolated from the canopy kelp, Nereocystis luetkeana.</title>
        <authorList>
            <person name="Pfister C.A."/>
            <person name="Younker I.T."/>
            <person name="Light S.H."/>
        </authorList>
    </citation>
    <scope>NUCLEOTIDE SEQUENCE [LARGE SCALE GENOMIC DNA]</scope>
    <source>
        <strain evidence="2 3">TI.4.07</strain>
    </source>
</reference>
<protein>
    <submittedName>
        <fullName evidence="2">DUF945 family protein</fullName>
    </submittedName>
</protein>
<sequence length="443" mass="48950">MKKILGVSALTLVAACLIAPKFIANEYQSKLTDFIDNINSEAGYSAKIESTESSWFGSTSKVLVEIDTTTIAPTLQGKKLSAEFELDTQFGPLLFAPQGVIGLFSTDVKLKGDEQRHYLNWSAETPLYTLSLISNLFGDLQFADYIPAFSNKAQTLSVSEYSGHGKLANDKLIYNGGFKAATASEQTTTTLQNVTLNLDLDADWATIRSEGFYNGNMGLNIEQITTVPQGEFDKLAVTLKTKLDDSTQLGSMQIGYAIKKIDVDGFQANDLNLVTELNNLDNQVFLDYGQLIKESVSLTPNQQFAFLQQHLDTLLAGKPEFNIVEFSGETKDGKFTANLASHLADIKNPSIAEMNDPRFWLYNAIVNANVKMDQTLLHSAVQHYVAKKMYAPLNSPEVKQQSDILIDSLVQQGIIKLENNNYSTQFHAEKGQGKIYDLAFPLM</sequence>
<feature type="signal peptide" evidence="1">
    <location>
        <begin position="1"/>
        <end position="24"/>
    </location>
</feature>
<gene>
    <name evidence="2" type="ORF">V6242_16545</name>
</gene>
<dbReference type="EMBL" id="JBAKAR010000019">
    <property type="protein sequence ID" value="MEL0614764.1"/>
    <property type="molecule type" value="Genomic_DNA"/>
</dbReference>
<comment type="caution">
    <text evidence="2">The sequence shown here is derived from an EMBL/GenBank/DDBJ whole genome shotgun (WGS) entry which is preliminary data.</text>
</comment>
<evidence type="ECO:0000313" key="2">
    <source>
        <dbReference type="EMBL" id="MEL0614764.1"/>
    </source>
</evidence>
<accession>A0ABU9G8E5</accession>
<dbReference type="Proteomes" id="UP001379949">
    <property type="component" value="Unassembled WGS sequence"/>
</dbReference>
<dbReference type="PROSITE" id="PS51257">
    <property type="entry name" value="PROKAR_LIPOPROTEIN"/>
    <property type="match status" value="1"/>
</dbReference>
<dbReference type="InterPro" id="IPR010352">
    <property type="entry name" value="DUF945"/>
</dbReference>
<feature type="chain" id="PRO_5045845642" evidence="1">
    <location>
        <begin position="25"/>
        <end position="443"/>
    </location>
</feature>
<name>A0ABU9G8E5_9GAMM</name>
<dbReference type="Pfam" id="PF06097">
    <property type="entry name" value="DUF945"/>
    <property type="match status" value="1"/>
</dbReference>